<evidence type="ECO:0008006" key="3">
    <source>
        <dbReference type="Google" id="ProtNLM"/>
    </source>
</evidence>
<organism evidence="1 2">
    <name type="scientific">Emiliania huxleyi (strain CCMP1516)</name>
    <dbReference type="NCBI Taxonomy" id="280463"/>
    <lineage>
        <taxon>Eukaryota</taxon>
        <taxon>Haptista</taxon>
        <taxon>Haptophyta</taxon>
        <taxon>Prymnesiophyceae</taxon>
        <taxon>Isochrysidales</taxon>
        <taxon>Noelaerhabdaceae</taxon>
        <taxon>Emiliania</taxon>
    </lineage>
</organism>
<dbReference type="SUPFAM" id="SSF53335">
    <property type="entry name" value="S-adenosyl-L-methionine-dependent methyltransferases"/>
    <property type="match status" value="1"/>
</dbReference>
<dbReference type="GO" id="GO:0008168">
    <property type="term" value="F:methyltransferase activity"/>
    <property type="evidence" value="ECO:0007669"/>
    <property type="project" value="InterPro"/>
</dbReference>
<dbReference type="RefSeq" id="XP_005776047.1">
    <property type="nucleotide sequence ID" value="XM_005775990.1"/>
</dbReference>
<dbReference type="EnsemblProtists" id="EOD23618">
    <property type="protein sequence ID" value="EOD23618"/>
    <property type="gene ID" value="EMIHUDRAFT_254918"/>
</dbReference>
<dbReference type="Gene3D" id="3.40.50.150">
    <property type="entry name" value="Vaccinia Virus protein VP39"/>
    <property type="match status" value="1"/>
</dbReference>
<reference evidence="2" key="1">
    <citation type="journal article" date="2013" name="Nature">
        <title>Pan genome of the phytoplankton Emiliania underpins its global distribution.</title>
        <authorList>
            <person name="Read B.A."/>
            <person name="Kegel J."/>
            <person name="Klute M.J."/>
            <person name="Kuo A."/>
            <person name="Lefebvre S.C."/>
            <person name="Maumus F."/>
            <person name="Mayer C."/>
            <person name="Miller J."/>
            <person name="Monier A."/>
            <person name="Salamov A."/>
            <person name="Young J."/>
            <person name="Aguilar M."/>
            <person name="Claverie J.M."/>
            <person name="Frickenhaus S."/>
            <person name="Gonzalez K."/>
            <person name="Herman E.K."/>
            <person name="Lin Y.C."/>
            <person name="Napier J."/>
            <person name="Ogata H."/>
            <person name="Sarno A.F."/>
            <person name="Shmutz J."/>
            <person name="Schroeder D."/>
            <person name="de Vargas C."/>
            <person name="Verret F."/>
            <person name="von Dassow P."/>
            <person name="Valentin K."/>
            <person name="Van de Peer Y."/>
            <person name="Wheeler G."/>
            <person name="Dacks J.B."/>
            <person name="Delwiche C.F."/>
            <person name="Dyhrman S.T."/>
            <person name="Glockner G."/>
            <person name="John U."/>
            <person name="Richards T."/>
            <person name="Worden A.Z."/>
            <person name="Zhang X."/>
            <person name="Grigoriev I.V."/>
            <person name="Allen A.E."/>
            <person name="Bidle K."/>
            <person name="Borodovsky M."/>
            <person name="Bowler C."/>
            <person name="Brownlee C."/>
            <person name="Cock J.M."/>
            <person name="Elias M."/>
            <person name="Gladyshev V.N."/>
            <person name="Groth M."/>
            <person name="Guda C."/>
            <person name="Hadaegh A."/>
            <person name="Iglesias-Rodriguez M.D."/>
            <person name="Jenkins J."/>
            <person name="Jones B.M."/>
            <person name="Lawson T."/>
            <person name="Leese F."/>
            <person name="Lindquist E."/>
            <person name="Lobanov A."/>
            <person name="Lomsadze A."/>
            <person name="Malik S.B."/>
            <person name="Marsh M.E."/>
            <person name="Mackinder L."/>
            <person name="Mock T."/>
            <person name="Mueller-Roeber B."/>
            <person name="Pagarete A."/>
            <person name="Parker M."/>
            <person name="Probert I."/>
            <person name="Quesneville H."/>
            <person name="Raines C."/>
            <person name="Rensing S.A."/>
            <person name="Riano-Pachon D.M."/>
            <person name="Richier S."/>
            <person name="Rokitta S."/>
            <person name="Shiraiwa Y."/>
            <person name="Soanes D.M."/>
            <person name="van der Giezen M."/>
            <person name="Wahlund T.M."/>
            <person name="Williams B."/>
            <person name="Wilson W."/>
            <person name="Wolfe G."/>
            <person name="Wurch L.L."/>
        </authorList>
    </citation>
    <scope>NUCLEOTIDE SEQUENCE</scope>
</reference>
<dbReference type="KEGG" id="ehx:EMIHUDRAFT_254918"/>
<dbReference type="AlphaFoldDB" id="A0A0D3JJD3"/>
<dbReference type="Pfam" id="PF03492">
    <property type="entry name" value="Methyltransf_7"/>
    <property type="match status" value="1"/>
</dbReference>
<dbReference type="HOGENOM" id="CLU_1211705_0_0_1"/>
<dbReference type="PaxDb" id="2903-EOD23618"/>
<dbReference type="InterPro" id="IPR029063">
    <property type="entry name" value="SAM-dependent_MTases_sf"/>
</dbReference>
<protein>
    <recommendedName>
        <fullName evidence="3">Methyltransferase type 11 domain-containing protein</fullName>
    </recommendedName>
</protein>
<dbReference type="PANTHER" id="PTHR31009">
    <property type="entry name" value="S-ADENOSYL-L-METHIONINE:CARBOXYL METHYLTRANSFERASE FAMILY PROTEIN"/>
    <property type="match status" value="1"/>
</dbReference>
<name>A0A0D3JJD3_EMIH1</name>
<dbReference type="GeneID" id="17269165"/>
<dbReference type="InterPro" id="IPR005299">
    <property type="entry name" value="MeTrfase_7"/>
</dbReference>
<sequence>MRAIVASVREAEPEAPVVVHYEDQALNDWQSVFQLTSGALPSPSVPTYMDGSIGNVYVLASGASFYERCFAPSSIDLAFCATAMHWLTDVPCGVPDALHSACSADAAAREAFAAQAAADWEAILLQRAAEIKPGGQLVVANFATDGEGQYLGTSRRVAQAMHPTFSELWLEVAGEEVHRATNFPNEYRSLEACTAPFAAGSAVTAAGLRLESAECDLVECPFLAAAGEV</sequence>
<evidence type="ECO:0000313" key="2">
    <source>
        <dbReference type="Proteomes" id="UP000013827"/>
    </source>
</evidence>
<proteinExistence type="predicted"/>
<keyword evidence="2" id="KW-1185">Reference proteome</keyword>
<evidence type="ECO:0000313" key="1">
    <source>
        <dbReference type="EnsemblProtists" id="EOD23618"/>
    </source>
</evidence>
<reference evidence="1" key="2">
    <citation type="submission" date="2024-10" db="UniProtKB">
        <authorList>
            <consortium name="EnsemblProtists"/>
        </authorList>
    </citation>
    <scope>IDENTIFICATION</scope>
</reference>
<dbReference type="Proteomes" id="UP000013827">
    <property type="component" value="Unassembled WGS sequence"/>
</dbReference>
<accession>A0A0D3JJD3</accession>
<dbReference type="eggNOG" id="ENOG502QVIG">
    <property type="taxonomic scope" value="Eukaryota"/>
</dbReference>